<accession>E7FPS0</accession>
<evidence type="ECO:0000313" key="3">
    <source>
        <dbReference type="Proteomes" id="UP000004099"/>
    </source>
</evidence>
<feature type="region of interest" description="Disordered" evidence="1">
    <location>
        <begin position="19"/>
        <end position="40"/>
    </location>
</feature>
<name>E7FPS0_9LACO</name>
<evidence type="ECO:0000256" key="1">
    <source>
        <dbReference type="SAM" id="MobiDB-lite"/>
    </source>
</evidence>
<comment type="caution">
    <text evidence="2">The sequence shown here is derived from an EMBL/GenBank/DDBJ whole genome shotgun (WGS) entry which is preliminary data.</text>
</comment>
<feature type="compositionally biased region" description="Polar residues" evidence="1">
    <location>
        <begin position="27"/>
        <end position="40"/>
    </location>
</feature>
<sequence length="40" mass="4710">MKENLQKILIDKPIYNKRREELPPPASNNLQKQVNDFSLS</sequence>
<dbReference type="AlphaFoldDB" id="E7FPS0"/>
<protein>
    <submittedName>
        <fullName evidence="2">Uncharacterized protein</fullName>
    </submittedName>
</protein>
<reference evidence="2 3" key="1">
    <citation type="submission" date="2011-01" db="EMBL/GenBank/DDBJ databases">
        <authorList>
            <person name="Muzny D."/>
            <person name="Qin X."/>
            <person name="Buhay C."/>
            <person name="Dugan-Rocha S."/>
            <person name="Ding Y."/>
            <person name="Chen G."/>
            <person name="Hawes A."/>
            <person name="Holder M."/>
            <person name="Jhangiani S."/>
            <person name="Johnson A."/>
            <person name="Khan Z."/>
            <person name="Li Z."/>
            <person name="Liu W."/>
            <person name="Liu X."/>
            <person name="Perez L."/>
            <person name="Shen H."/>
            <person name="Wang Q."/>
            <person name="Watt J."/>
            <person name="Xi L."/>
            <person name="Xin Y."/>
            <person name="Zhou J."/>
            <person name="Deng J."/>
            <person name="Jiang H."/>
            <person name="Liu Y."/>
            <person name="Qu J."/>
            <person name="Song X.-Z."/>
            <person name="Zhang L."/>
            <person name="Villasana D."/>
            <person name="Johnson A."/>
            <person name="Liu J."/>
            <person name="Liyanage D."/>
            <person name="Lorensuhewa L."/>
            <person name="Robinson T."/>
            <person name="Song A."/>
            <person name="Song B.-B."/>
            <person name="Dinh H."/>
            <person name="Thornton R."/>
            <person name="Coyle M."/>
            <person name="Francisco L."/>
            <person name="Jackson L."/>
            <person name="Javaid M."/>
            <person name="Korchina V."/>
            <person name="Kovar C."/>
            <person name="Mata R."/>
            <person name="Mathew T."/>
            <person name="Ngo R."/>
            <person name="Nguyen L."/>
            <person name="Nguyen N."/>
            <person name="Okwuonu G."/>
            <person name="Ongeri F."/>
            <person name="Pham C."/>
            <person name="Simmons D."/>
            <person name="Wilczek-Boney K."/>
            <person name="Hale W."/>
            <person name="Jakkamsetti A."/>
            <person name="Pham P."/>
            <person name="Ruth R."/>
            <person name="San Lucas F."/>
            <person name="Warren J."/>
            <person name="Zhang J."/>
            <person name="Zhao Z."/>
            <person name="Zhou C."/>
            <person name="Zhu D."/>
            <person name="Lee S."/>
            <person name="Bess C."/>
            <person name="Blankenburg K."/>
            <person name="Forbes L."/>
            <person name="Fu Q."/>
            <person name="Gubbala S."/>
            <person name="Hirani K."/>
            <person name="Jayaseelan J.C."/>
            <person name="Lara F."/>
            <person name="Munidasa M."/>
            <person name="Palculict T."/>
            <person name="Patil S."/>
            <person name="Pu L.-L."/>
            <person name="Saada N."/>
            <person name="Tang L."/>
            <person name="Weissenberger G."/>
            <person name="Zhu Y."/>
            <person name="Hemphill L."/>
            <person name="Shang Y."/>
            <person name="Youmans B."/>
            <person name="Ayvaz T."/>
            <person name="Ross M."/>
            <person name="Santibanez J."/>
            <person name="Aqrawi P."/>
            <person name="Gross S."/>
            <person name="Joshi V."/>
            <person name="Fowler G."/>
            <person name="Nazareth L."/>
            <person name="Reid J."/>
            <person name="Worley K."/>
            <person name="Petrosino J."/>
            <person name="Highlander S."/>
            <person name="Gibbs R."/>
        </authorList>
    </citation>
    <scope>NUCLEOTIDE SEQUENCE [LARGE SCALE GENOMIC DNA]</scope>
    <source>
        <strain evidence="2 3">ATCC 25644</strain>
    </source>
</reference>
<gene>
    <name evidence="2" type="ORF">HMPREF0542_10897</name>
</gene>
<dbReference type="Proteomes" id="UP000004099">
    <property type="component" value="Unassembled WGS sequence"/>
</dbReference>
<organism evidence="2 3">
    <name type="scientific">Ligilactobacillus ruminis ATCC 25644</name>
    <dbReference type="NCBI Taxonomy" id="525362"/>
    <lineage>
        <taxon>Bacteria</taxon>
        <taxon>Bacillati</taxon>
        <taxon>Bacillota</taxon>
        <taxon>Bacilli</taxon>
        <taxon>Lactobacillales</taxon>
        <taxon>Lactobacillaceae</taxon>
        <taxon>Ligilactobacillus</taxon>
    </lineage>
</organism>
<dbReference type="HOGENOM" id="CLU_3291690_0_0_9"/>
<dbReference type="EMBL" id="ACGS02000029">
    <property type="protein sequence ID" value="EFZ35001.1"/>
    <property type="molecule type" value="Genomic_DNA"/>
</dbReference>
<evidence type="ECO:0000313" key="2">
    <source>
        <dbReference type="EMBL" id="EFZ35001.1"/>
    </source>
</evidence>
<proteinExistence type="predicted"/>